<feature type="compositionally biased region" description="Basic and acidic residues" evidence="1">
    <location>
        <begin position="84"/>
        <end position="129"/>
    </location>
</feature>
<gene>
    <name evidence="2" type="ORF">PG991_008408</name>
</gene>
<feature type="compositionally biased region" description="Basic and acidic residues" evidence="1">
    <location>
        <begin position="65"/>
        <end position="74"/>
    </location>
</feature>
<organism evidence="2 3">
    <name type="scientific">Apiospora marii</name>
    <dbReference type="NCBI Taxonomy" id="335849"/>
    <lineage>
        <taxon>Eukaryota</taxon>
        <taxon>Fungi</taxon>
        <taxon>Dikarya</taxon>
        <taxon>Ascomycota</taxon>
        <taxon>Pezizomycotina</taxon>
        <taxon>Sordariomycetes</taxon>
        <taxon>Xylariomycetidae</taxon>
        <taxon>Amphisphaeriales</taxon>
        <taxon>Apiosporaceae</taxon>
        <taxon>Apiospora</taxon>
    </lineage>
</organism>
<reference evidence="2 3" key="1">
    <citation type="submission" date="2023-01" db="EMBL/GenBank/DDBJ databases">
        <title>Analysis of 21 Apiospora genomes using comparative genomics revels a genus with tremendous synthesis potential of carbohydrate active enzymes and secondary metabolites.</title>
        <authorList>
            <person name="Sorensen T."/>
        </authorList>
    </citation>
    <scope>NUCLEOTIDE SEQUENCE [LARGE SCALE GENOMIC DNA]</scope>
    <source>
        <strain evidence="2 3">CBS 20057</strain>
    </source>
</reference>
<name>A0ABR1RKQ6_9PEZI</name>
<comment type="caution">
    <text evidence="2">The sequence shown here is derived from an EMBL/GenBank/DDBJ whole genome shotgun (WGS) entry which is preliminary data.</text>
</comment>
<evidence type="ECO:0000256" key="1">
    <source>
        <dbReference type="SAM" id="MobiDB-lite"/>
    </source>
</evidence>
<evidence type="ECO:0000313" key="2">
    <source>
        <dbReference type="EMBL" id="KAK8015520.1"/>
    </source>
</evidence>
<dbReference type="Proteomes" id="UP001396898">
    <property type="component" value="Unassembled WGS sequence"/>
</dbReference>
<proteinExistence type="predicted"/>
<feature type="compositionally biased region" description="Low complexity" evidence="1">
    <location>
        <begin position="339"/>
        <end position="354"/>
    </location>
</feature>
<keyword evidence="3" id="KW-1185">Reference proteome</keyword>
<feature type="compositionally biased region" description="Low complexity" evidence="1">
    <location>
        <begin position="417"/>
        <end position="427"/>
    </location>
</feature>
<feature type="compositionally biased region" description="Basic and acidic residues" evidence="1">
    <location>
        <begin position="456"/>
        <end position="467"/>
    </location>
</feature>
<sequence length="467" mass="52133">MYRTGQAQDLIDFAQSEMKAMCTQYGEEVLSAVENCNRFIRSQNQVKPPTESPKNSHFYTPKPGSAEEKQKKEEGEEEEEEEAGPPKEPARLGEYVKPHAKSQRADKNARKAAASHDDQHQKAKDEREQRKKRTFAIWKKANHGLDMGNYTAMTKNMWRDRYETLTEQLVTKEIGLEDYQVELQNAFFMPYCDDGTLVQKYKDIMPLVQNLAYHTYAYMGFETKQIVEMIANLIEGIEMDVERFRGRQEARIPILTGTLGAGKQSPALSEPVDFQEVFQKDKGNGRTLRIDESVNKKNDNFFSALGGLKTSDNSEWGAHSDSETEDESPRKPSRGKFASPVPSKKLPVSPVLSPKRADSPDSPISLTSSHILASLKRKQIAKVEQAAATEEPEKKKPRAEQTSATKEAEKKDEAEVEQTAADAATTKATKKDAPKAEEPTDTKEPTAGANTASNKEGGEGSEKAVHT</sequence>
<protein>
    <submittedName>
        <fullName evidence="2">Uncharacterized protein</fullName>
    </submittedName>
</protein>
<evidence type="ECO:0000313" key="3">
    <source>
        <dbReference type="Proteomes" id="UP001396898"/>
    </source>
</evidence>
<feature type="region of interest" description="Disordered" evidence="1">
    <location>
        <begin position="306"/>
        <end position="467"/>
    </location>
</feature>
<feature type="compositionally biased region" description="Basic and acidic residues" evidence="1">
    <location>
        <begin position="318"/>
        <end position="330"/>
    </location>
</feature>
<feature type="compositionally biased region" description="Polar residues" evidence="1">
    <location>
        <begin position="44"/>
        <end position="58"/>
    </location>
</feature>
<feature type="region of interest" description="Disordered" evidence="1">
    <location>
        <begin position="44"/>
        <end position="131"/>
    </location>
</feature>
<feature type="compositionally biased region" description="Basic and acidic residues" evidence="1">
    <location>
        <begin position="429"/>
        <end position="444"/>
    </location>
</feature>
<feature type="compositionally biased region" description="Polar residues" evidence="1">
    <location>
        <begin position="362"/>
        <end position="371"/>
    </location>
</feature>
<accession>A0ABR1RKQ6</accession>
<dbReference type="EMBL" id="JAQQWI010000012">
    <property type="protein sequence ID" value="KAK8015520.1"/>
    <property type="molecule type" value="Genomic_DNA"/>
</dbReference>